<dbReference type="NCBIfam" id="TIGR03585">
    <property type="entry name" value="PseH"/>
    <property type="match status" value="1"/>
</dbReference>
<dbReference type="PANTHER" id="PTHR43415">
    <property type="entry name" value="SPERMIDINE N(1)-ACETYLTRANSFERASE"/>
    <property type="match status" value="1"/>
</dbReference>
<dbReference type="PANTHER" id="PTHR43415:SF3">
    <property type="entry name" value="GNAT-FAMILY ACETYLTRANSFERASE"/>
    <property type="match status" value="1"/>
</dbReference>
<gene>
    <name evidence="2" type="primary">pseH</name>
    <name evidence="2" type="ORF">HF849_00720</name>
</gene>
<dbReference type="GO" id="GO:0016747">
    <property type="term" value="F:acyltransferase activity, transferring groups other than amino-acyl groups"/>
    <property type="evidence" value="ECO:0007669"/>
    <property type="project" value="InterPro"/>
</dbReference>
<evidence type="ECO:0000313" key="3">
    <source>
        <dbReference type="Proteomes" id="UP000587880"/>
    </source>
</evidence>
<evidence type="ECO:0000259" key="1">
    <source>
        <dbReference type="Pfam" id="PF13302"/>
    </source>
</evidence>
<dbReference type="AlphaFoldDB" id="A0A7X9SJW1"/>
<protein>
    <submittedName>
        <fullName evidence="2">UDP-4-amino-4, 6-dideoxy-N-acetyl-beta-L-altrosamine N-acetyltransferase</fullName>
        <ecNumber evidence="2">2.3.1.202</ecNumber>
    </submittedName>
</protein>
<dbReference type="SUPFAM" id="SSF55729">
    <property type="entry name" value="Acyl-CoA N-acyltransferases (Nat)"/>
    <property type="match status" value="1"/>
</dbReference>
<dbReference type="EC" id="2.3.1.202" evidence="2"/>
<dbReference type="InterPro" id="IPR016181">
    <property type="entry name" value="Acyl_CoA_acyltransferase"/>
</dbReference>
<feature type="domain" description="N-acetyltransferase" evidence="1">
    <location>
        <begin position="9"/>
        <end position="142"/>
    </location>
</feature>
<proteinExistence type="predicted"/>
<keyword evidence="2" id="KW-0808">Transferase</keyword>
<accession>A0A7X9SJW1</accession>
<dbReference type="InterPro" id="IPR000182">
    <property type="entry name" value="GNAT_dom"/>
</dbReference>
<organism evidence="2 3">
    <name type="scientific">Clostridium beijerinckii</name>
    <name type="common">Clostridium MP</name>
    <dbReference type="NCBI Taxonomy" id="1520"/>
    <lineage>
        <taxon>Bacteria</taxon>
        <taxon>Bacillati</taxon>
        <taxon>Bacillota</taxon>
        <taxon>Clostridia</taxon>
        <taxon>Eubacteriales</taxon>
        <taxon>Clostridiaceae</taxon>
        <taxon>Clostridium</taxon>
    </lineage>
</organism>
<keyword evidence="2" id="KW-0012">Acyltransferase</keyword>
<dbReference type="RefSeq" id="WP_168980787.1">
    <property type="nucleotide sequence ID" value="NZ_JABAGD010000001.1"/>
</dbReference>
<dbReference type="Pfam" id="PF13302">
    <property type="entry name" value="Acetyltransf_3"/>
    <property type="match status" value="1"/>
</dbReference>
<dbReference type="EMBL" id="JABAGD010000001">
    <property type="protein sequence ID" value="NMF03278.1"/>
    <property type="molecule type" value="Genomic_DNA"/>
</dbReference>
<sequence>MNIGSDLVICRKMTEDDLETVMTWRMMPEITKFMYTDPKLTLEGQKKWFNKMIENENNYLWIIEVNGIPVGSMFITEFDFVNKRCAPAFYIAVKEKRSLELAIRLEASLLDFIFHKLDVNKFVSEVFNFNKGVIRIHQMLGCSIEGILKEHIFKNNKFYDVTVLGLTKAEWEVKKSKIKYEPIKFEL</sequence>
<dbReference type="InterPro" id="IPR020036">
    <property type="entry name" value="PseH"/>
</dbReference>
<reference evidence="2 3" key="1">
    <citation type="submission" date="2020-04" db="EMBL/GenBank/DDBJ databases">
        <authorList>
            <person name="Hitch T.C.A."/>
            <person name="Wylensek D."/>
            <person name="Clavel T."/>
        </authorList>
    </citation>
    <scope>NUCLEOTIDE SEQUENCE [LARGE SCALE GENOMIC DNA]</scope>
    <source>
        <strain evidence="2 3">WB01_NA02</strain>
    </source>
</reference>
<evidence type="ECO:0000313" key="2">
    <source>
        <dbReference type="EMBL" id="NMF03278.1"/>
    </source>
</evidence>
<comment type="caution">
    <text evidence="2">The sequence shown here is derived from an EMBL/GenBank/DDBJ whole genome shotgun (WGS) entry which is preliminary data.</text>
</comment>
<name>A0A7X9SJW1_CLOBE</name>
<dbReference type="Gene3D" id="3.40.630.30">
    <property type="match status" value="1"/>
</dbReference>
<dbReference type="Proteomes" id="UP000587880">
    <property type="component" value="Unassembled WGS sequence"/>
</dbReference>